<evidence type="ECO:0000256" key="12">
    <source>
        <dbReference type="ARBA" id="ARBA00044727"/>
    </source>
</evidence>
<evidence type="ECO:0000256" key="5">
    <source>
        <dbReference type="ARBA" id="ARBA00018512"/>
    </source>
</evidence>
<evidence type="ECO:0000256" key="9">
    <source>
        <dbReference type="ARBA" id="ARBA00022824"/>
    </source>
</evidence>
<dbReference type="EC" id="2.4.1.256" evidence="4 14"/>
<comment type="subcellular location">
    <subcellularLocation>
        <location evidence="1">Endoplasmic reticulum membrane</location>
        <topology evidence="1">Multi-pass membrane protein</topology>
    </subcellularLocation>
</comment>
<comment type="similarity">
    <text evidence="3 14">Belongs to the ALG10 glucosyltransferase family.</text>
</comment>
<organism evidence="15 16">
    <name type="scientific">Cotesia typhae</name>
    <dbReference type="NCBI Taxonomy" id="2053667"/>
    <lineage>
        <taxon>Eukaryota</taxon>
        <taxon>Metazoa</taxon>
        <taxon>Ecdysozoa</taxon>
        <taxon>Arthropoda</taxon>
        <taxon>Hexapoda</taxon>
        <taxon>Insecta</taxon>
        <taxon>Pterygota</taxon>
        <taxon>Neoptera</taxon>
        <taxon>Endopterygota</taxon>
        <taxon>Hymenoptera</taxon>
        <taxon>Apocrita</taxon>
        <taxon>Ichneumonoidea</taxon>
        <taxon>Braconidae</taxon>
        <taxon>Microgastrinae</taxon>
        <taxon>Cotesia</taxon>
    </lineage>
</organism>
<evidence type="ECO:0000256" key="3">
    <source>
        <dbReference type="ARBA" id="ARBA00010600"/>
    </source>
</evidence>
<feature type="transmembrane region" description="Helical" evidence="14">
    <location>
        <begin position="325"/>
        <end position="350"/>
    </location>
</feature>
<evidence type="ECO:0000256" key="8">
    <source>
        <dbReference type="ARBA" id="ARBA00022692"/>
    </source>
</evidence>
<reference evidence="15" key="1">
    <citation type="submission" date="2020-03" db="EMBL/GenBank/DDBJ databases">
        <authorList>
            <person name="Chebbi M.A."/>
            <person name="Drezen J.M."/>
        </authorList>
    </citation>
    <scope>NUCLEOTIDE SEQUENCE</scope>
    <source>
        <tissue evidence="15">Whole body</tissue>
    </source>
</reference>
<dbReference type="InterPro" id="IPR016900">
    <property type="entry name" value="Alg10"/>
</dbReference>
<evidence type="ECO:0000313" key="16">
    <source>
        <dbReference type="Proteomes" id="UP000729913"/>
    </source>
</evidence>
<keyword evidence="9" id="KW-0256">Endoplasmic reticulum</keyword>
<feature type="transmembrane region" description="Helical" evidence="14">
    <location>
        <begin position="295"/>
        <end position="313"/>
    </location>
</feature>
<evidence type="ECO:0000256" key="13">
    <source>
        <dbReference type="ARBA" id="ARBA00048064"/>
    </source>
</evidence>
<feature type="transmembrane region" description="Helical" evidence="14">
    <location>
        <begin position="400"/>
        <end position="416"/>
    </location>
</feature>
<comment type="function">
    <text evidence="12">Dol-P-Glc:Glc(2)Man(9)GlcNAc(2)-PP-Dol alpha-1,2-glucosyltransferase that operates in the biosynthetic pathway of dolichol-linked oligosaccharides, the glycan precursors employed in protein asparagine (N)-glycosylation. The assembly of dolichol-linked oligosaccharides begins on the cytosolic side of the endoplasmic reticulum membrane and finishes in its lumen. The sequential addition of sugars to dolichol pyrophosphate produces dolichol-linked oligosaccharides containing fourteen sugars, including two GlcNAcs, nine mannoses and three glucoses. Once assembled, the oligosaccharide is transferred from the lipid to nascent proteins by oligosaccharyltransferases. In the lumen of the endoplasmic reticulum, adds the third and last glucose residue from dolichyl phosphate glucose (Dol-P-Glc) onto the lipid-linked oligosaccharide intermediate Glc(2)Man(9)GlcNAc(2)-PP-Dol to produce Glc(3)Man(9)GlcNAc(2)-PP-Dol.</text>
</comment>
<evidence type="ECO:0000256" key="2">
    <source>
        <dbReference type="ARBA" id="ARBA00004922"/>
    </source>
</evidence>
<comment type="catalytic activity">
    <reaction evidence="13">
        <text>an alpha-D-Glc-(1-&gt;3)-alpha-D-Glc-(1-&gt;3)-alpha-D-Man-(1-&gt;2)-alpha-D-Man-(1-&gt;2)-alpha-D-Man-(1-&gt;3)-[alpha-D-Man-(1-&gt;2)-alpha-D-Man-(1-&gt;3)-[alpha-D-Man-(1-&gt;2)-alpha-D-Man-(1-&gt;6)]-alpha-D-Man-(1-&gt;6)]-beta-D-Man-(1-&gt;4)-beta-D-GlcNAc-(1-&gt;4)-alpha-D-GlcNAc-diphospho-di-trans,poly-cis-dolichol + a di-trans,poly-cis-dolichyl beta-D-glucosyl phosphate = a alpha-D-Glc-(1-&gt;2)-alpha-D-Glc-(1-&gt;3)-alpha-D-Glc-(1-&gt;3)-alpha-D-Man-(1-&gt;2)-alpha-D-Man-(1-&gt;2)-alpha-D-Man-(1-&gt;3)-[alpha-D-Man-(1-&gt;2)-alpha-D-Man-(1-&gt;3)-[alpha-D-Man-(1-&gt;2)-alpha-D-Man-(1-&gt;6)]-alpha-D-Man-(1-&gt;6)]-beta-D-Man-(1-&gt;4)-beta-D-GlcNAc-(1-&gt;4)-alpha-D-GlcNAc-diphospho-di-trans,poly-cis-dolichol + a di-trans,poly-cis-dolichyl phosphate + H(+)</text>
        <dbReference type="Rhea" id="RHEA:29543"/>
        <dbReference type="Rhea" id="RHEA-COMP:19498"/>
        <dbReference type="Rhea" id="RHEA-COMP:19502"/>
        <dbReference type="Rhea" id="RHEA-COMP:19512"/>
        <dbReference type="Rhea" id="RHEA-COMP:19522"/>
        <dbReference type="ChEBI" id="CHEBI:15378"/>
        <dbReference type="ChEBI" id="CHEBI:57525"/>
        <dbReference type="ChEBI" id="CHEBI:57683"/>
        <dbReference type="ChEBI" id="CHEBI:132522"/>
        <dbReference type="ChEBI" id="CHEBI:132523"/>
        <dbReference type="EC" id="2.4.1.256"/>
    </reaction>
    <physiologicalReaction direction="left-to-right" evidence="13">
        <dbReference type="Rhea" id="RHEA:29544"/>
    </physiologicalReaction>
</comment>
<comment type="caution">
    <text evidence="15">The sequence shown here is derived from an EMBL/GenBank/DDBJ whole genome shotgun (WGS) entry which is preliminary data.</text>
</comment>
<keyword evidence="6 14" id="KW-0328">Glycosyltransferase</keyword>
<dbReference type="AlphaFoldDB" id="A0A8J5R1M4"/>
<evidence type="ECO:0000313" key="15">
    <source>
        <dbReference type="EMBL" id="KAG8040512.1"/>
    </source>
</evidence>
<dbReference type="EMBL" id="JAAOIC020000020">
    <property type="protein sequence ID" value="KAG8040512.1"/>
    <property type="molecule type" value="Genomic_DNA"/>
</dbReference>
<proteinExistence type="inferred from homology"/>
<dbReference type="PIRSF" id="PIRSF028810">
    <property type="entry name" value="Alpha1_2_glucosyltferase_Alg10"/>
    <property type="match status" value="1"/>
</dbReference>
<keyword evidence="7" id="KW-0808">Transferase</keyword>
<keyword evidence="11 14" id="KW-0472">Membrane</keyword>
<dbReference type="PANTHER" id="PTHR12989">
    <property type="entry name" value="ALPHA-1,2-GLUCOSYLTRANSFERASE ALG10"/>
    <property type="match status" value="1"/>
</dbReference>
<evidence type="ECO:0000256" key="10">
    <source>
        <dbReference type="ARBA" id="ARBA00022989"/>
    </source>
</evidence>
<keyword evidence="16" id="KW-1185">Reference proteome</keyword>
<keyword evidence="8 14" id="KW-0812">Transmembrane</keyword>
<protein>
    <recommendedName>
        <fullName evidence="5 14">Dol-P-Glc:Glc(2)Man(9)GlcNAc(2)-PP-Dol alpha-1,2-glucosyltransferase</fullName>
        <ecNumber evidence="4 14">2.4.1.256</ecNumber>
    </recommendedName>
</protein>
<gene>
    <name evidence="15" type="ORF">G9C98_002508</name>
</gene>
<dbReference type="Pfam" id="PF04922">
    <property type="entry name" value="DIE2_ALG10"/>
    <property type="match status" value="1"/>
</dbReference>
<name>A0A8J5R1M4_9HYME</name>
<keyword evidence="10 14" id="KW-1133">Transmembrane helix</keyword>
<feature type="transmembrane region" description="Helical" evidence="14">
    <location>
        <begin position="255"/>
        <end position="275"/>
    </location>
</feature>
<dbReference type="Proteomes" id="UP000729913">
    <property type="component" value="Unassembled WGS sequence"/>
</dbReference>
<comment type="caution">
    <text evidence="14">Lacks conserved residue(s) required for the propagation of feature annotation.</text>
</comment>
<evidence type="ECO:0000256" key="6">
    <source>
        <dbReference type="ARBA" id="ARBA00022676"/>
    </source>
</evidence>
<evidence type="ECO:0000256" key="11">
    <source>
        <dbReference type="ARBA" id="ARBA00023136"/>
    </source>
</evidence>
<sequence>MVIIKSLFLEAINRPIIYQSIVSLSFVLLTTLLFLFLNKIQPDHYIDEVFHIPQTKKYCNGSFFEWDQKITTLPGLYILSAIILAPFQLCTTIYLRSINLAGTCLNLYLIYQILSTKKWVQKCKAENRTWLPFMVSISVTLLPPLYFWHFLYYTDVLSVNLVLMMFLLHQRQYYKNSAIIGALAILARQTNVIWLILLMGERVLSIIEAETPQSISALQDRGIHGTSIHARLIWNNVRHYVQRGIRPFGSFVMRMILYLKYQLAVILLFVAFVIWNKSIVLGDRSAHVATIHLPQIFYFSIFTMAFSWPYMLPHVKSFIQWICKHWIITGLCLGIVTAIIHSNTLVHPYLLADNRHYVFYMWNRFIGRYYFAKYALIPLYGFVIYATVMCLQDMRYLSKVLYAGCIAVVLIPQLLLEPRYFIIPYILVRLSLPEPKLWQMSLELMTTLVINFLQFYIFVTKTFYWTDQQGPQRLSW</sequence>
<feature type="transmembrane region" description="Helical" evidence="14">
    <location>
        <begin position="436"/>
        <end position="459"/>
    </location>
</feature>
<dbReference type="PANTHER" id="PTHR12989:SF10">
    <property type="entry name" value="DOL-P-GLC:GLC(2)MAN(9)GLCNAC(2)-PP-DOL ALPHA-1,2-GLUCOSYLTRANSFERASE-RELATED"/>
    <property type="match status" value="1"/>
</dbReference>
<comment type="pathway">
    <text evidence="2">Protein modification; protein glycosylation.</text>
</comment>
<evidence type="ECO:0000256" key="14">
    <source>
        <dbReference type="PIRNR" id="PIRNR028810"/>
    </source>
</evidence>
<evidence type="ECO:0000256" key="4">
    <source>
        <dbReference type="ARBA" id="ARBA00011967"/>
    </source>
</evidence>
<evidence type="ECO:0000256" key="1">
    <source>
        <dbReference type="ARBA" id="ARBA00004477"/>
    </source>
</evidence>
<feature type="transmembrane region" description="Helical" evidence="14">
    <location>
        <begin position="370"/>
        <end position="388"/>
    </location>
</feature>
<reference evidence="15" key="2">
    <citation type="submission" date="2021-04" db="EMBL/GenBank/DDBJ databases">
        <title>Genome-wide patterns of bracovirus chromosomal integration into multiple host tissues during parasitism.</title>
        <authorList>
            <person name="Chebbi M.A.C."/>
        </authorList>
    </citation>
    <scope>NUCLEOTIDE SEQUENCE</scope>
    <source>
        <tissue evidence="15">Whole body</tissue>
    </source>
</reference>
<dbReference type="GO" id="GO:0006488">
    <property type="term" value="P:dolichol-linked oligosaccharide biosynthetic process"/>
    <property type="evidence" value="ECO:0007669"/>
    <property type="project" value="InterPro"/>
</dbReference>
<dbReference type="GO" id="GO:0106073">
    <property type="term" value="F:dolichyl pyrophosphate Glc2Man9GlcNAc2 alpha-1,2-glucosyltransferase activity"/>
    <property type="evidence" value="ECO:0007669"/>
    <property type="project" value="UniProtKB-EC"/>
</dbReference>
<dbReference type="GO" id="GO:0005789">
    <property type="term" value="C:endoplasmic reticulum membrane"/>
    <property type="evidence" value="ECO:0007669"/>
    <property type="project" value="UniProtKB-SubCell"/>
</dbReference>
<dbReference type="OrthoDB" id="4769at2759"/>
<evidence type="ECO:0000256" key="7">
    <source>
        <dbReference type="ARBA" id="ARBA00022679"/>
    </source>
</evidence>
<feature type="transmembrane region" description="Helical" evidence="14">
    <location>
        <begin position="16"/>
        <end position="37"/>
    </location>
</feature>
<feature type="transmembrane region" description="Helical" evidence="14">
    <location>
        <begin position="70"/>
        <end position="87"/>
    </location>
</feature>
<accession>A0A8J5R1M4</accession>